<feature type="binding site" description="axial binding residue" evidence="11">
    <location>
        <position position="272"/>
    </location>
    <ligand>
        <name>heme</name>
        <dbReference type="ChEBI" id="CHEBI:30413"/>
    </ligand>
    <ligandPart>
        <name>Fe</name>
        <dbReference type="ChEBI" id="CHEBI:18248"/>
    </ligandPart>
</feature>
<keyword evidence="10" id="KW-1015">Disulfide bond</keyword>
<evidence type="ECO:0000256" key="6">
    <source>
        <dbReference type="ARBA" id="ARBA00023002"/>
    </source>
</evidence>
<dbReference type="EMBL" id="JAMQKC010000003">
    <property type="protein sequence ID" value="MDC3416516.1"/>
    <property type="molecule type" value="Genomic_DNA"/>
</dbReference>
<dbReference type="Proteomes" id="UP001145069">
    <property type="component" value="Unassembled WGS sequence"/>
</dbReference>
<feature type="transmembrane region" description="Helical" evidence="11">
    <location>
        <begin position="266"/>
        <end position="290"/>
    </location>
</feature>
<evidence type="ECO:0000313" key="13">
    <source>
        <dbReference type="Proteomes" id="UP001145069"/>
    </source>
</evidence>
<feature type="transmembrane region" description="Helical" evidence="11">
    <location>
        <begin position="208"/>
        <end position="226"/>
    </location>
</feature>
<accession>A0A9X4AEA4</accession>
<feature type="transmembrane region" description="Helical" evidence="11">
    <location>
        <begin position="238"/>
        <end position="260"/>
    </location>
</feature>
<keyword evidence="13" id="KW-1185">Reference proteome</keyword>
<sequence length="299" mass="33359">MIKLLKRLSIVATISMILVLIGGALVTKTGSGMGCGASWPLCEGTINAQLIIELSHRAVSGITGLVVLLLSVLAFKYVGHIREVKLLSFISLFFLVFQALIGAAAVLWSQSDFVLALHFGISLISFAAIFLLTLLIHEIDHKFDAESLTIDKGLRKHIYGLAIYILVVVYTGALVRHVDSSLACGSWPFCDNQNPFSFTMHFGQWVQMGHRIIAGIAFLWTIYLFFRIQNHYRHRRVMYYGWTVALALIIVQVLLGAFIIFTYANIVIALLHSLAITLYFGIVCYFVLLCSRSTLQKQK</sequence>
<dbReference type="AlphaFoldDB" id="A0A9X4AEA4"/>
<comment type="pathway">
    <text evidence="11">Porphyrin-containing compound metabolism; heme A biosynthesis; heme A from heme O: step 1/1.</text>
</comment>
<keyword evidence="9 11" id="KW-0472">Membrane</keyword>
<evidence type="ECO:0000256" key="1">
    <source>
        <dbReference type="ARBA" id="ARBA00004141"/>
    </source>
</evidence>
<dbReference type="PANTHER" id="PTHR35457:SF1">
    <property type="entry name" value="HEME A SYNTHASE"/>
    <property type="match status" value="1"/>
</dbReference>
<protein>
    <recommendedName>
        <fullName evidence="11">Heme A synthase</fullName>
        <shortName evidence="11">HAS</shortName>
        <ecNumber evidence="11">1.17.99.9</ecNumber>
    </recommendedName>
    <alternativeName>
        <fullName evidence="11">Cytochrome aa3-controlling protein</fullName>
    </alternativeName>
</protein>
<comment type="subunit">
    <text evidence="11">Interacts with CtaB.</text>
</comment>
<comment type="function">
    <text evidence="11">Catalyzes the conversion of heme O to heme A by two successive hydroxylations of the methyl group at C8. The first hydroxylation forms heme I, the second hydroxylation results in an unstable dihydroxymethyl group, which spontaneously dehydrates, resulting in the formyl group of heme A.</text>
</comment>
<evidence type="ECO:0000313" key="12">
    <source>
        <dbReference type="EMBL" id="MDC3416516.1"/>
    </source>
</evidence>
<keyword evidence="8 11" id="KW-0350">Heme biosynthesis</keyword>
<keyword evidence="6 11" id="KW-0560">Oxidoreductase</keyword>
<evidence type="ECO:0000256" key="10">
    <source>
        <dbReference type="ARBA" id="ARBA00023157"/>
    </source>
</evidence>
<comment type="subcellular location">
    <subcellularLocation>
        <location evidence="11">Cell membrane</location>
        <topology evidence="11">Multi-pass membrane protein</topology>
    </subcellularLocation>
    <subcellularLocation>
        <location evidence="1">Membrane</location>
        <topology evidence="1">Multi-pass membrane protein</topology>
    </subcellularLocation>
</comment>
<dbReference type="RefSeq" id="WP_272445519.1">
    <property type="nucleotide sequence ID" value="NZ_JAMQKC010000003.1"/>
</dbReference>
<evidence type="ECO:0000256" key="9">
    <source>
        <dbReference type="ARBA" id="ARBA00023136"/>
    </source>
</evidence>
<dbReference type="InterPro" id="IPR050450">
    <property type="entry name" value="COX15/CtaA_HemeA_synthase"/>
</dbReference>
<dbReference type="PANTHER" id="PTHR35457">
    <property type="entry name" value="HEME A SYNTHASE"/>
    <property type="match status" value="1"/>
</dbReference>
<evidence type="ECO:0000256" key="11">
    <source>
        <dbReference type="HAMAP-Rule" id="MF_01664"/>
    </source>
</evidence>
<dbReference type="GO" id="GO:0046872">
    <property type="term" value="F:metal ion binding"/>
    <property type="evidence" value="ECO:0007669"/>
    <property type="project" value="UniProtKB-KW"/>
</dbReference>
<dbReference type="GO" id="GO:0120547">
    <property type="term" value="F:heme A synthase activity"/>
    <property type="evidence" value="ECO:0007669"/>
    <property type="project" value="UniProtKB-EC"/>
</dbReference>
<dbReference type="InterPro" id="IPR003780">
    <property type="entry name" value="COX15/CtaA_fam"/>
</dbReference>
<reference evidence="12" key="1">
    <citation type="submission" date="2022-06" db="EMBL/GenBank/DDBJ databases">
        <title>Aquibacillus sp. a new bacterium isolated from soil saline samples.</title>
        <authorList>
            <person name="Galisteo C."/>
            <person name="De La Haba R."/>
            <person name="Sanchez-Porro C."/>
            <person name="Ventosa A."/>
        </authorList>
    </citation>
    <scope>NUCLEOTIDE SEQUENCE</scope>
    <source>
        <strain evidence="12">3ASR75-54</strain>
    </source>
</reference>
<evidence type="ECO:0000256" key="8">
    <source>
        <dbReference type="ARBA" id="ARBA00023133"/>
    </source>
</evidence>
<feature type="transmembrane region" description="Helical" evidence="11">
    <location>
        <begin position="58"/>
        <end position="79"/>
    </location>
</feature>
<feature type="transmembrane region" description="Helical" evidence="11">
    <location>
        <begin position="158"/>
        <end position="178"/>
    </location>
</feature>
<evidence type="ECO:0000256" key="4">
    <source>
        <dbReference type="ARBA" id="ARBA00022723"/>
    </source>
</evidence>
<organism evidence="12 13">
    <name type="scientific">Aquibacillus salsiterrae</name>
    <dbReference type="NCBI Taxonomy" id="2950439"/>
    <lineage>
        <taxon>Bacteria</taxon>
        <taxon>Bacillati</taxon>
        <taxon>Bacillota</taxon>
        <taxon>Bacilli</taxon>
        <taxon>Bacillales</taxon>
        <taxon>Bacillaceae</taxon>
        <taxon>Aquibacillus</taxon>
    </lineage>
</organism>
<feature type="transmembrane region" description="Helical" evidence="11">
    <location>
        <begin position="114"/>
        <end position="137"/>
    </location>
</feature>
<keyword evidence="4 11" id="KW-0479">Metal-binding</keyword>
<dbReference type="EC" id="1.17.99.9" evidence="11"/>
<feature type="binding site" description="axial binding residue" evidence="11">
    <location>
        <position position="210"/>
    </location>
    <ligand>
        <name>heme</name>
        <dbReference type="ChEBI" id="CHEBI:30413"/>
    </ligand>
    <ligandPart>
        <name>Fe</name>
        <dbReference type="ChEBI" id="CHEBI:18248"/>
    </ligandPart>
</feature>
<keyword evidence="7 11" id="KW-0408">Iron</keyword>
<dbReference type="GO" id="GO:0005886">
    <property type="term" value="C:plasma membrane"/>
    <property type="evidence" value="ECO:0007669"/>
    <property type="project" value="UniProtKB-SubCell"/>
</dbReference>
<evidence type="ECO:0000256" key="7">
    <source>
        <dbReference type="ARBA" id="ARBA00023004"/>
    </source>
</evidence>
<evidence type="ECO:0000256" key="5">
    <source>
        <dbReference type="ARBA" id="ARBA00022989"/>
    </source>
</evidence>
<feature type="transmembrane region" description="Helical" evidence="11">
    <location>
        <begin position="86"/>
        <end position="108"/>
    </location>
</feature>
<comment type="cofactor">
    <cofactor evidence="11">
        <name>heme b</name>
        <dbReference type="ChEBI" id="CHEBI:60344"/>
    </cofactor>
</comment>
<comment type="catalytic activity">
    <reaction evidence="11">
        <text>Fe(II)-heme o + 2 A + H2O = Fe(II)-heme a + 2 AH2</text>
        <dbReference type="Rhea" id="RHEA:63388"/>
        <dbReference type="ChEBI" id="CHEBI:13193"/>
        <dbReference type="ChEBI" id="CHEBI:15377"/>
        <dbReference type="ChEBI" id="CHEBI:17499"/>
        <dbReference type="ChEBI" id="CHEBI:60530"/>
        <dbReference type="ChEBI" id="CHEBI:61715"/>
        <dbReference type="EC" id="1.17.99.9"/>
    </reaction>
</comment>
<evidence type="ECO:0000256" key="3">
    <source>
        <dbReference type="ARBA" id="ARBA00022692"/>
    </source>
</evidence>
<comment type="caution">
    <text evidence="12">The sequence shown here is derived from an EMBL/GenBank/DDBJ whole genome shotgun (WGS) entry which is preliminary data.</text>
</comment>
<keyword evidence="5 11" id="KW-1133">Transmembrane helix</keyword>
<evidence type="ECO:0000256" key="2">
    <source>
        <dbReference type="ARBA" id="ARBA00022475"/>
    </source>
</evidence>
<dbReference type="InterPro" id="IPR023755">
    <property type="entry name" value="HemeA_Synthase_type1"/>
</dbReference>
<keyword evidence="2 11" id="KW-1003">Cell membrane</keyword>
<keyword evidence="3 11" id="KW-0812">Transmembrane</keyword>
<feature type="transmembrane region" description="Helical" evidence="11">
    <location>
        <begin position="7"/>
        <end position="26"/>
    </location>
</feature>
<name>A0A9X4AEA4_9BACI</name>
<dbReference type="GO" id="GO:0006784">
    <property type="term" value="P:heme A biosynthetic process"/>
    <property type="evidence" value="ECO:0007669"/>
    <property type="project" value="UniProtKB-UniRule"/>
</dbReference>
<dbReference type="HAMAP" id="MF_01664">
    <property type="entry name" value="HemeA_synth_type1"/>
    <property type="match status" value="1"/>
</dbReference>
<proteinExistence type="inferred from homology"/>
<gene>
    <name evidence="11" type="primary">ctaA</name>
    <name evidence="12" type="ORF">NC799_06255</name>
</gene>
<dbReference type="Pfam" id="PF02628">
    <property type="entry name" value="COX15-CtaA"/>
    <property type="match status" value="1"/>
</dbReference>
<comment type="similarity">
    <text evidence="11">Belongs to the COX15/CtaA family. Type 1 subfamily.</text>
</comment>